<evidence type="ECO:0000313" key="8">
    <source>
        <dbReference type="Proteomes" id="UP000736335"/>
    </source>
</evidence>
<dbReference type="AlphaFoldDB" id="A0A9P6HN68"/>
<dbReference type="Gene3D" id="3.30.40.10">
    <property type="entry name" value="Zinc/RING finger domain, C3HC4 (zinc finger)"/>
    <property type="match status" value="1"/>
</dbReference>
<organism evidence="7 8">
    <name type="scientific">Thelephora terrestris</name>
    <dbReference type="NCBI Taxonomy" id="56493"/>
    <lineage>
        <taxon>Eukaryota</taxon>
        <taxon>Fungi</taxon>
        <taxon>Dikarya</taxon>
        <taxon>Basidiomycota</taxon>
        <taxon>Agaricomycotina</taxon>
        <taxon>Agaricomycetes</taxon>
        <taxon>Thelephorales</taxon>
        <taxon>Thelephoraceae</taxon>
        <taxon>Thelephora</taxon>
    </lineage>
</organism>
<protein>
    <recommendedName>
        <fullName evidence="6">RING-type domain-containing protein</fullName>
    </recommendedName>
</protein>
<evidence type="ECO:0000256" key="2">
    <source>
        <dbReference type="ARBA" id="ARBA00022771"/>
    </source>
</evidence>
<keyword evidence="2 4" id="KW-0863">Zinc-finger</keyword>
<evidence type="ECO:0000256" key="1">
    <source>
        <dbReference type="ARBA" id="ARBA00022723"/>
    </source>
</evidence>
<dbReference type="SUPFAM" id="SSF57850">
    <property type="entry name" value="RING/U-box"/>
    <property type="match status" value="1"/>
</dbReference>
<evidence type="ECO:0000313" key="7">
    <source>
        <dbReference type="EMBL" id="KAF9789144.1"/>
    </source>
</evidence>
<proteinExistence type="predicted"/>
<dbReference type="Proteomes" id="UP000736335">
    <property type="component" value="Unassembled WGS sequence"/>
</dbReference>
<feature type="compositionally biased region" description="Basic and acidic residues" evidence="5">
    <location>
        <begin position="29"/>
        <end position="40"/>
    </location>
</feature>
<evidence type="ECO:0000256" key="4">
    <source>
        <dbReference type="PROSITE-ProRule" id="PRU00175"/>
    </source>
</evidence>
<keyword evidence="3" id="KW-0862">Zinc</keyword>
<dbReference type="InterPro" id="IPR013083">
    <property type="entry name" value="Znf_RING/FYVE/PHD"/>
</dbReference>
<name>A0A9P6HN68_9AGAM</name>
<reference evidence="7" key="2">
    <citation type="submission" date="2020-11" db="EMBL/GenBank/DDBJ databases">
        <authorList>
            <consortium name="DOE Joint Genome Institute"/>
            <person name="Kuo A."/>
            <person name="Miyauchi S."/>
            <person name="Kiss E."/>
            <person name="Drula E."/>
            <person name="Kohler A."/>
            <person name="Sanchez-Garcia M."/>
            <person name="Andreopoulos B."/>
            <person name="Barry K.W."/>
            <person name="Bonito G."/>
            <person name="Buee M."/>
            <person name="Carver A."/>
            <person name="Chen C."/>
            <person name="Cichocki N."/>
            <person name="Clum A."/>
            <person name="Culley D."/>
            <person name="Crous P.W."/>
            <person name="Fauchery L."/>
            <person name="Girlanda M."/>
            <person name="Hayes R."/>
            <person name="Keri Z."/>
            <person name="Labutti K."/>
            <person name="Lipzen A."/>
            <person name="Lombard V."/>
            <person name="Magnuson J."/>
            <person name="Maillard F."/>
            <person name="Morin E."/>
            <person name="Murat C."/>
            <person name="Nolan M."/>
            <person name="Ohm R."/>
            <person name="Pangilinan J."/>
            <person name="Pereira M."/>
            <person name="Perotto S."/>
            <person name="Peter M."/>
            <person name="Riley R."/>
            <person name="Sitrit Y."/>
            <person name="Stielow B."/>
            <person name="Szollosi G."/>
            <person name="Zifcakova L."/>
            <person name="Stursova M."/>
            <person name="Spatafora J.W."/>
            <person name="Tedersoo L."/>
            <person name="Vaario L.-M."/>
            <person name="Yamada A."/>
            <person name="Yan M."/>
            <person name="Wang P."/>
            <person name="Xu J."/>
            <person name="Bruns T."/>
            <person name="Baldrian P."/>
            <person name="Vilgalys R."/>
            <person name="Henrissat B."/>
            <person name="Grigoriev I.V."/>
            <person name="Hibbett D."/>
            <person name="Nagy L.G."/>
            <person name="Martin F.M."/>
        </authorList>
    </citation>
    <scope>NUCLEOTIDE SEQUENCE</scope>
    <source>
        <strain evidence="7">UH-Tt-Lm1</strain>
    </source>
</reference>
<keyword evidence="1" id="KW-0479">Metal-binding</keyword>
<dbReference type="PROSITE" id="PS50089">
    <property type="entry name" value="ZF_RING_2"/>
    <property type="match status" value="1"/>
</dbReference>
<dbReference type="InterPro" id="IPR017907">
    <property type="entry name" value="Znf_RING_CS"/>
</dbReference>
<keyword evidence="8" id="KW-1185">Reference proteome</keyword>
<dbReference type="PROSITE" id="PS00518">
    <property type="entry name" value="ZF_RING_1"/>
    <property type="match status" value="1"/>
</dbReference>
<evidence type="ECO:0000259" key="6">
    <source>
        <dbReference type="PROSITE" id="PS50089"/>
    </source>
</evidence>
<accession>A0A9P6HN68</accession>
<dbReference type="InterPro" id="IPR001841">
    <property type="entry name" value="Znf_RING"/>
</dbReference>
<dbReference type="OrthoDB" id="10067217at2759"/>
<sequence length="190" mass="21307">MSQEKAPVGHKLEENSAFLGEGAVSQESVKSHVAPDNHKEVRSKARALRTIQQNLWLNEENKRLAEELESKDTILGLLQSQLNRELECPKCDELFGLTHVPYMFIGCGHTICMMCVYAVFEVEDGALPHPYECPTCADPILAAPRRDTRTELLVCWLQLAQGEPIETPERIPSSVFDGYFAESGYISEEV</sequence>
<feature type="domain" description="RING-type" evidence="6">
    <location>
        <begin position="88"/>
        <end position="136"/>
    </location>
</feature>
<dbReference type="GO" id="GO:0008270">
    <property type="term" value="F:zinc ion binding"/>
    <property type="evidence" value="ECO:0007669"/>
    <property type="project" value="UniProtKB-KW"/>
</dbReference>
<reference evidence="7" key="1">
    <citation type="journal article" date="2020" name="Nat. Commun.">
        <title>Large-scale genome sequencing of mycorrhizal fungi provides insights into the early evolution of symbiotic traits.</title>
        <authorList>
            <person name="Miyauchi S."/>
            <person name="Kiss E."/>
            <person name="Kuo A."/>
            <person name="Drula E."/>
            <person name="Kohler A."/>
            <person name="Sanchez-Garcia M."/>
            <person name="Morin E."/>
            <person name="Andreopoulos B."/>
            <person name="Barry K.W."/>
            <person name="Bonito G."/>
            <person name="Buee M."/>
            <person name="Carver A."/>
            <person name="Chen C."/>
            <person name="Cichocki N."/>
            <person name="Clum A."/>
            <person name="Culley D."/>
            <person name="Crous P.W."/>
            <person name="Fauchery L."/>
            <person name="Girlanda M."/>
            <person name="Hayes R.D."/>
            <person name="Keri Z."/>
            <person name="LaButti K."/>
            <person name="Lipzen A."/>
            <person name="Lombard V."/>
            <person name="Magnuson J."/>
            <person name="Maillard F."/>
            <person name="Murat C."/>
            <person name="Nolan M."/>
            <person name="Ohm R.A."/>
            <person name="Pangilinan J."/>
            <person name="Pereira M.F."/>
            <person name="Perotto S."/>
            <person name="Peter M."/>
            <person name="Pfister S."/>
            <person name="Riley R."/>
            <person name="Sitrit Y."/>
            <person name="Stielow J.B."/>
            <person name="Szollosi G."/>
            <person name="Zifcakova L."/>
            <person name="Stursova M."/>
            <person name="Spatafora J.W."/>
            <person name="Tedersoo L."/>
            <person name="Vaario L.M."/>
            <person name="Yamada A."/>
            <person name="Yan M."/>
            <person name="Wang P."/>
            <person name="Xu J."/>
            <person name="Bruns T."/>
            <person name="Baldrian P."/>
            <person name="Vilgalys R."/>
            <person name="Dunand C."/>
            <person name="Henrissat B."/>
            <person name="Grigoriev I.V."/>
            <person name="Hibbett D."/>
            <person name="Nagy L.G."/>
            <person name="Martin F.M."/>
        </authorList>
    </citation>
    <scope>NUCLEOTIDE SEQUENCE</scope>
    <source>
        <strain evidence="7">UH-Tt-Lm1</strain>
    </source>
</reference>
<feature type="region of interest" description="Disordered" evidence="5">
    <location>
        <begin position="1"/>
        <end position="40"/>
    </location>
</feature>
<dbReference type="EMBL" id="WIUZ02000003">
    <property type="protein sequence ID" value="KAF9789144.1"/>
    <property type="molecule type" value="Genomic_DNA"/>
</dbReference>
<evidence type="ECO:0000256" key="5">
    <source>
        <dbReference type="SAM" id="MobiDB-lite"/>
    </source>
</evidence>
<evidence type="ECO:0000256" key="3">
    <source>
        <dbReference type="ARBA" id="ARBA00022833"/>
    </source>
</evidence>
<gene>
    <name evidence="7" type="ORF">BJ322DRAFT_1105027</name>
</gene>
<comment type="caution">
    <text evidence="7">The sequence shown here is derived from an EMBL/GenBank/DDBJ whole genome shotgun (WGS) entry which is preliminary data.</text>
</comment>